<dbReference type="Proteomes" id="UP000192917">
    <property type="component" value="Unassembled WGS sequence"/>
</dbReference>
<evidence type="ECO:0000256" key="5">
    <source>
        <dbReference type="ARBA" id="ARBA00022692"/>
    </source>
</evidence>
<feature type="transmembrane region" description="Helical" evidence="8">
    <location>
        <begin position="210"/>
        <end position="229"/>
    </location>
</feature>
<evidence type="ECO:0000256" key="6">
    <source>
        <dbReference type="ARBA" id="ARBA00022989"/>
    </source>
</evidence>
<feature type="region of interest" description="Disordered" evidence="9">
    <location>
        <begin position="362"/>
        <end position="464"/>
    </location>
</feature>
<organism evidence="11 12">
    <name type="scientific">Tistlia consotensis USBA 355</name>
    <dbReference type="NCBI Taxonomy" id="560819"/>
    <lineage>
        <taxon>Bacteria</taxon>
        <taxon>Pseudomonadati</taxon>
        <taxon>Pseudomonadota</taxon>
        <taxon>Alphaproteobacteria</taxon>
        <taxon>Rhodospirillales</taxon>
        <taxon>Rhodovibrionaceae</taxon>
        <taxon>Tistlia</taxon>
    </lineage>
</organism>
<sequence>MSARGNVLAARGSVWRPVVARISWQRLLLLLFVAAFFAYLFGPLIIMTVTAFNSADYPRVTPWDCFTTQWFGRFGRDSLLLAGLANSFFIGLGVVLLSLPIGLAAAIALSEVGERARSLLYTVFIVPILLPGIVIGIATLLFWGRIAGSFGLGHDTLLYNGIFLTILGQVCFISSYSMLIFLARIQRFDPTQTEAALDLGATPGQAFRKVLLPFLKPAIGSAAVLAFLASVENYNTTVFTIVSESTFTTVLASKVRFGIDPTISAIAVIIITTTLVAAIIQEARQRRLAARRREALAGVAAGAGAAAVMAGPTGRLLSHPASVAVLLLAVVGGLVWAGSRYDSSACQDALLQQKLQRQQELLEQQRQRMQQQAPAQPAPVPSGAAPKPASPFGGVFAPNNLGLSAPGGAVPAPAPPGAAPKPASPFGNAFAPDNLGLSAPGGATAPKIEPGAPAAPADPAPATQ</sequence>
<dbReference type="PANTHER" id="PTHR43848">
    <property type="entry name" value="PUTRESCINE TRANSPORT SYSTEM PERMEASE PROTEIN POTI"/>
    <property type="match status" value="1"/>
</dbReference>
<keyword evidence="3 8" id="KW-0813">Transport</keyword>
<dbReference type="InterPro" id="IPR051789">
    <property type="entry name" value="Bact_Polyamine_Transport"/>
</dbReference>
<dbReference type="PROSITE" id="PS50928">
    <property type="entry name" value="ABC_TM1"/>
    <property type="match status" value="1"/>
</dbReference>
<evidence type="ECO:0000313" key="11">
    <source>
        <dbReference type="EMBL" id="SMF13193.1"/>
    </source>
</evidence>
<reference evidence="11 12" key="1">
    <citation type="submission" date="2017-04" db="EMBL/GenBank/DDBJ databases">
        <authorList>
            <person name="Afonso C.L."/>
            <person name="Miller P.J."/>
            <person name="Scott M.A."/>
            <person name="Spackman E."/>
            <person name="Goraichik I."/>
            <person name="Dimitrov K.M."/>
            <person name="Suarez D.L."/>
            <person name="Swayne D.E."/>
        </authorList>
    </citation>
    <scope>NUCLEOTIDE SEQUENCE [LARGE SCALE GENOMIC DNA]</scope>
    <source>
        <strain evidence="11 12">USBA 355</strain>
    </source>
</reference>
<feature type="transmembrane region" description="Helical" evidence="8">
    <location>
        <begin position="119"/>
        <end position="142"/>
    </location>
</feature>
<feature type="domain" description="ABC transmembrane type-1" evidence="10">
    <location>
        <begin position="84"/>
        <end position="281"/>
    </location>
</feature>
<dbReference type="AlphaFoldDB" id="A0A1Y6BJQ3"/>
<keyword evidence="6 8" id="KW-1133">Transmembrane helix</keyword>
<feature type="compositionally biased region" description="Low complexity" evidence="9">
    <location>
        <begin position="450"/>
        <end position="464"/>
    </location>
</feature>
<evidence type="ECO:0000256" key="7">
    <source>
        <dbReference type="ARBA" id="ARBA00023136"/>
    </source>
</evidence>
<keyword evidence="12" id="KW-1185">Reference proteome</keyword>
<evidence type="ECO:0000256" key="3">
    <source>
        <dbReference type="ARBA" id="ARBA00022448"/>
    </source>
</evidence>
<evidence type="ECO:0000256" key="9">
    <source>
        <dbReference type="SAM" id="MobiDB-lite"/>
    </source>
</evidence>
<proteinExistence type="inferred from homology"/>
<evidence type="ECO:0000256" key="8">
    <source>
        <dbReference type="RuleBase" id="RU363032"/>
    </source>
</evidence>
<comment type="subcellular location">
    <subcellularLocation>
        <location evidence="1 8">Cell membrane</location>
        <topology evidence="1 8">Multi-pass membrane protein</topology>
    </subcellularLocation>
</comment>
<dbReference type="CDD" id="cd06261">
    <property type="entry name" value="TM_PBP2"/>
    <property type="match status" value="1"/>
</dbReference>
<comment type="similarity">
    <text evidence="2">Belongs to the binding-protein-dependent transport system permease family. CysTW subfamily.</text>
</comment>
<feature type="transmembrane region" description="Helical" evidence="8">
    <location>
        <begin position="27"/>
        <end position="52"/>
    </location>
</feature>
<dbReference type="PANTHER" id="PTHR43848:SF2">
    <property type="entry name" value="PUTRESCINE TRANSPORT SYSTEM PERMEASE PROTEIN POTI"/>
    <property type="match status" value="1"/>
</dbReference>
<feature type="transmembrane region" description="Helical" evidence="8">
    <location>
        <begin position="295"/>
        <end position="311"/>
    </location>
</feature>
<evidence type="ECO:0000259" key="10">
    <source>
        <dbReference type="PROSITE" id="PS50928"/>
    </source>
</evidence>
<dbReference type="Gene3D" id="1.10.3720.10">
    <property type="entry name" value="MetI-like"/>
    <property type="match status" value="1"/>
</dbReference>
<feature type="transmembrane region" description="Helical" evidence="8">
    <location>
        <begin position="263"/>
        <end position="283"/>
    </location>
</feature>
<name>A0A1Y6BJQ3_9PROT</name>
<dbReference type="Pfam" id="PF00528">
    <property type="entry name" value="BPD_transp_1"/>
    <property type="match status" value="1"/>
</dbReference>
<keyword evidence="4" id="KW-1003">Cell membrane</keyword>
<feature type="compositionally biased region" description="Low complexity" evidence="9">
    <location>
        <begin position="362"/>
        <end position="375"/>
    </location>
</feature>
<keyword evidence="5 8" id="KW-0812">Transmembrane</keyword>
<dbReference type="InterPro" id="IPR000515">
    <property type="entry name" value="MetI-like"/>
</dbReference>
<keyword evidence="7 8" id="KW-0472">Membrane</keyword>
<gene>
    <name evidence="11" type="ORF">SAMN05428998_105140</name>
</gene>
<protein>
    <submittedName>
        <fullName evidence="11">Spermidine/putrescine transport system permease protein</fullName>
    </submittedName>
</protein>
<evidence type="ECO:0000256" key="4">
    <source>
        <dbReference type="ARBA" id="ARBA00022475"/>
    </source>
</evidence>
<dbReference type="EMBL" id="FWZX01000005">
    <property type="protein sequence ID" value="SMF13193.1"/>
    <property type="molecule type" value="Genomic_DNA"/>
</dbReference>
<feature type="transmembrane region" description="Helical" evidence="8">
    <location>
        <begin position="317"/>
        <end position="337"/>
    </location>
</feature>
<feature type="compositionally biased region" description="Pro residues" evidence="9">
    <location>
        <begin position="412"/>
        <end position="423"/>
    </location>
</feature>
<evidence type="ECO:0000256" key="1">
    <source>
        <dbReference type="ARBA" id="ARBA00004651"/>
    </source>
</evidence>
<dbReference type="RefSeq" id="WP_085122151.1">
    <property type="nucleotide sequence ID" value="NZ_FWZX01000005.1"/>
</dbReference>
<dbReference type="STRING" id="560819.SAMN05428998_105140"/>
<dbReference type="SUPFAM" id="SSF161098">
    <property type="entry name" value="MetI-like"/>
    <property type="match status" value="1"/>
</dbReference>
<feature type="transmembrane region" description="Helical" evidence="8">
    <location>
        <begin position="79"/>
        <end position="107"/>
    </location>
</feature>
<evidence type="ECO:0000313" key="12">
    <source>
        <dbReference type="Proteomes" id="UP000192917"/>
    </source>
</evidence>
<accession>A0A1Y6BJQ3</accession>
<feature type="transmembrane region" description="Helical" evidence="8">
    <location>
        <begin position="162"/>
        <end position="183"/>
    </location>
</feature>
<dbReference type="GO" id="GO:0055085">
    <property type="term" value="P:transmembrane transport"/>
    <property type="evidence" value="ECO:0007669"/>
    <property type="project" value="InterPro"/>
</dbReference>
<evidence type="ECO:0000256" key="2">
    <source>
        <dbReference type="ARBA" id="ARBA00007069"/>
    </source>
</evidence>
<dbReference type="GO" id="GO:0005886">
    <property type="term" value="C:plasma membrane"/>
    <property type="evidence" value="ECO:0007669"/>
    <property type="project" value="UniProtKB-SubCell"/>
</dbReference>
<dbReference type="InterPro" id="IPR035906">
    <property type="entry name" value="MetI-like_sf"/>
</dbReference>